<gene>
    <name evidence="2" type="ORF">FACUT_12173</name>
</gene>
<name>A0A8H4JFQ8_9HYPO</name>
<evidence type="ECO:0000313" key="2">
    <source>
        <dbReference type="EMBL" id="KAF4417510.1"/>
    </source>
</evidence>
<dbReference type="Pfam" id="PF24494">
    <property type="entry name" value="DUF7587"/>
    <property type="match status" value="1"/>
</dbReference>
<protein>
    <recommendedName>
        <fullName evidence="1">DUF7587 domain-containing protein</fullName>
    </recommendedName>
</protein>
<evidence type="ECO:0000313" key="3">
    <source>
        <dbReference type="Proteomes" id="UP000536711"/>
    </source>
</evidence>
<sequence>MGKNRRQPRKSLKEALHSFDETAVALSEKADTALRLLCADDALNKGDAESICIVQTRGLQLARFARLLIDSAIPALVRQVICLDARTSLAVDDLLEHFMKPIEIVTQRVIETSGSGDILWNIAVECYRQATIPSGELNPAHYLAGRKVQEREDKEKNWVNLWVCSLCKCSSDPTLFQPKVNFIFRESDNKLPEHMAPYVFRTYDKHSTGLNTDKIIASVLSLRGEASRHKLDILSMDRQEASEMLHHHLDEGLSSTWENNLVSWSSSLMFVIQYANWRFCNPWFSRPNDICICAVDTSNLPRGQFVRDKWLLNSFKDAELSDQENGFRDFRFNRSDYDNGEYLSQGVLHIEKRSCTLSLRGLKNAGLWDLYPEFNINVVERGGGEADVRTQWTEYVKTLRWRWQFTKKTTKADVQCALHIAKECFPGFDQDDLALLLLSFRKRKLHREKPSFQDPFADLLSPVSVEGVIYEEPVEVDRYSKLRKRLSKLSEASGERGMRLFEQLYDLEDTEKD</sequence>
<dbReference type="EMBL" id="JAADJF010000432">
    <property type="protein sequence ID" value="KAF4417510.1"/>
    <property type="molecule type" value="Genomic_DNA"/>
</dbReference>
<reference evidence="2 3" key="1">
    <citation type="submission" date="2020-01" db="EMBL/GenBank/DDBJ databases">
        <title>Identification and distribution of gene clusters putatively required for synthesis of sphingolipid metabolism inhibitors in phylogenetically diverse species of the filamentous fungus Fusarium.</title>
        <authorList>
            <person name="Kim H.-S."/>
            <person name="Busman M."/>
            <person name="Brown D.W."/>
            <person name="Divon H."/>
            <person name="Uhlig S."/>
            <person name="Proctor R.H."/>
        </authorList>
    </citation>
    <scope>NUCLEOTIDE SEQUENCE [LARGE SCALE GENOMIC DNA]</scope>
    <source>
        <strain evidence="2 3">NRRL 13308</strain>
    </source>
</reference>
<dbReference type="OrthoDB" id="4152607at2759"/>
<accession>A0A8H4JFQ8</accession>
<organism evidence="2 3">
    <name type="scientific">Fusarium acutatum</name>
    <dbReference type="NCBI Taxonomy" id="78861"/>
    <lineage>
        <taxon>Eukaryota</taxon>
        <taxon>Fungi</taxon>
        <taxon>Dikarya</taxon>
        <taxon>Ascomycota</taxon>
        <taxon>Pezizomycotina</taxon>
        <taxon>Sordariomycetes</taxon>
        <taxon>Hypocreomycetidae</taxon>
        <taxon>Hypocreales</taxon>
        <taxon>Nectriaceae</taxon>
        <taxon>Fusarium</taxon>
        <taxon>Fusarium fujikuroi species complex</taxon>
    </lineage>
</organism>
<dbReference type="Proteomes" id="UP000536711">
    <property type="component" value="Unassembled WGS sequence"/>
</dbReference>
<feature type="domain" description="DUF7587" evidence="1">
    <location>
        <begin position="195"/>
        <end position="316"/>
    </location>
</feature>
<keyword evidence="3" id="KW-1185">Reference proteome</keyword>
<comment type="caution">
    <text evidence="2">The sequence shown here is derived from an EMBL/GenBank/DDBJ whole genome shotgun (WGS) entry which is preliminary data.</text>
</comment>
<dbReference type="InterPro" id="IPR056009">
    <property type="entry name" value="DUF7587"/>
</dbReference>
<dbReference type="AlphaFoldDB" id="A0A8H4JFQ8"/>
<proteinExistence type="predicted"/>
<evidence type="ECO:0000259" key="1">
    <source>
        <dbReference type="Pfam" id="PF24494"/>
    </source>
</evidence>